<evidence type="ECO:0000313" key="2">
    <source>
        <dbReference type="EMBL" id="KIN96998.1"/>
    </source>
</evidence>
<gene>
    <name evidence="2" type="ORF">M404DRAFT_1006387</name>
</gene>
<protein>
    <submittedName>
        <fullName evidence="2">Uncharacterized protein</fullName>
    </submittedName>
</protein>
<keyword evidence="1" id="KW-0812">Transmembrane</keyword>
<keyword evidence="1" id="KW-0472">Membrane</keyword>
<feature type="transmembrane region" description="Helical" evidence="1">
    <location>
        <begin position="30"/>
        <end position="52"/>
    </location>
</feature>
<keyword evidence="1" id="KW-1133">Transmembrane helix</keyword>
<dbReference type="Proteomes" id="UP000054217">
    <property type="component" value="Unassembled WGS sequence"/>
</dbReference>
<organism evidence="2 3">
    <name type="scientific">Pisolithus tinctorius Marx 270</name>
    <dbReference type="NCBI Taxonomy" id="870435"/>
    <lineage>
        <taxon>Eukaryota</taxon>
        <taxon>Fungi</taxon>
        <taxon>Dikarya</taxon>
        <taxon>Basidiomycota</taxon>
        <taxon>Agaricomycotina</taxon>
        <taxon>Agaricomycetes</taxon>
        <taxon>Agaricomycetidae</taxon>
        <taxon>Boletales</taxon>
        <taxon>Sclerodermatineae</taxon>
        <taxon>Pisolithaceae</taxon>
        <taxon>Pisolithus</taxon>
    </lineage>
</organism>
<dbReference type="InParanoid" id="A0A0C3NNW5"/>
<proteinExistence type="predicted"/>
<accession>A0A0C3NNW5</accession>
<keyword evidence="3" id="KW-1185">Reference proteome</keyword>
<dbReference type="AlphaFoldDB" id="A0A0C3NNW5"/>
<reference evidence="3" key="2">
    <citation type="submission" date="2015-01" db="EMBL/GenBank/DDBJ databases">
        <title>Evolutionary Origins and Diversification of the Mycorrhizal Mutualists.</title>
        <authorList>
            <consortium name="DOE Joint Genome Institute"/>
            <consortium name="Mycorrhizal Genomics Consortium"/>
            <person name="Kohler A."/>
            <person name="Kuo A."/>
            <person name="Nagy L.G."/>
            <person name="Floudas D."/>
            <person name="Copeland A."/>
            <person name="Barry K.W."/>
            <person name="Cichocki N."/>
            <person name="Veneault-Fourrey C."/>
            <person name="LaButti K."/>
            <person name="Lindquist E.A."/>
            <person name="Lipzen A."/>
            <person name="Lundell T."/>
            <person name="Morin E."/>
            <person name="Murat C."/>
            <person name="Riley R."/>
            <person name="Ohm R."/>
            <person name="Sun H."/>
            <person name="Tunlid A."/>
            <person name="Henrissat B."/>
            <person name="Grigoriev I.V."/>
            <person name="Hibbett D.S."/>
            <person name="Martin F."/>
        </authorList>
    </citation>
    <scope>NUCLEOTIDE SEQUENCE [LARGE SCALE GENOMIC DNA]</scope>
    <source>
        <strain evidence="3">Marx 270</strain>
    </source>
</reference>
<evidence type="ECO:0000256" key="1">
    <source>
        <dbReference type="SAM" id="Phobius"/>
    </source>
</evidence>
<evidence type="ECO:0000313" key="3">
    <source>
        <dbReference type="Proteomes" id="UP000054217"/>
    </source>
</evidence>
<name>A0A0C3NNW5_PISTI</name>
<sequence>MSPTMVPVVNARSTVLRHVKRAEGHTDTSVVVLAVICLVILTLTIFYLFIYFRDLSA</sequence>
<dbReference type="HOGENOM" id="CLU_2997459_0_0_1"/>
<dbReference type="EMBL" id="KN832036">
    <property type="protein sequence ID" value="KIN96998.1"/>
    <property type="molecule type" value="Genomic_DNA"/>
</dbReference>
<reference evidence="2 3" key="1">
    <citation type="submission" date="2014-04" db="EMBL/GenBank/DDBJ databases">
        <authorList>
            <consortium name="DOE Joint Genome Institute"/>
            <person name="Kuo A."/>
            <person name="Kohler A."/>
            <person name="Costa M.D."/>
            <person name="Nagy L.G."/>
            <person name="Floudas D."/>
            <person name="Copeland A."/>
            <person name="Barry K.W."/>
            <person name="Cichocki N."/>
            <person name="Veneault-Fourrey C."/>
            <person name="LaButti K."/>
            <person name="Lindquist E.A."/>
            <person name="Lipzen A."/>
            <person name="Lundell T."/>
            <person name="Morin E."/>
            <person name="Murat C."/>
            <person name="Sun H."/>
            <person name="Tunlid A."/>
            <person name="Henrissat B."/>
            <person name="Grigoriev I.V."/>
            <person name="Hibbett D.S."/>
            <person name="Martin F."/>
            <person name="Nordberg H.P."/>
            <person name="Cantor M.N."/>
            <person name="Hua S.X."/>
        </authorList>
    </citation>
    <scope>NUCLEOTIDE SEQUENCE [LARGE SCALE GENOMIC DNA]</scope>
    <source>
        <strain evidence="2 3">Marx 270</strain>
    </source>
</reference>